<reference evidence="2" key="3">
    <citation type="submission" date="2015-04" db="UniProtKB">
        <authorList>
            <consortium name="EnsemblPlants"/>
        </authorList>
    </citation>
    <scope>IDENTIFICATION</scope>
    <source>
        <strain evidence="2">cv. Jemalong A17</strain>
    </source>
</reference>
<keyword evidence="3" id="KW-1185">Reference proteome</keyword>
<accession>A0A072VRI2</accession>
<dbReference type="Proteomes" id="UP000002051">
    <property type="component" value="Unassembled WGS sequence"/>
</dbReference>
<evidence type="ECO:0000313" key="2">
    <source>
        <dbReference type="EnsemblPlants" id="KEH44286"/>
    </source>
</evidence>
<evidence type="ECO:0000313" key="3">
    <source>
        <dbReference type="Proteomes" id="UP000002051"/>
    </source>
</evidence>
<gene>
    <name evidence="1" type="ordered locus">MTR_1g111800</name>
</gene>
<sequence length="51" mass="5794">MGFDFSLENKDRWLDSAARKKMLKEFRGHSGIEGKVKHKEAADSVVTSRKA</sequence>
<dbReference type="HOGENOM" id="CLU_3109380_0_0_1"/>
<name>A0A072VRI2_MEDTR</name>
<evidence type="ECO:0000313" key="1">
    <source>
        <dbReference type="EMBL" id="KEH44286.1"/>
    </source>
</evidence>
<dbReference type="EnsemblPlants" id="KEH44286">
    <property type="protein sequence ID" value="KEH44286"/>
    <property type="gene ID" value="MTR_1g111800"/>
</dbReference>
<reference evidence="1 3" key="2">
    <citation type="journal article" date="2014" name="BMC Genomics">
        <title>An improved genome release (version Mt4.0) for the model legume Medicago truncatula.</title>
        <authorList>
            <person name="Tang H."/>
            <person name="Krishnakumar V."/>
            <person name="Bidwell S."/>
            <person name="Rosen B."/>
            <person name="Chan A."/>
            <person name="Zhou S."/>
            <person name="Gentzbittel L."/>
            <person name="Childs K.L."/>
            <person name="Yandell M."/>
            <person name="Gundlach H."/>
            <person name="Mayer K.F."/>
            <person name="Schwartz D.C."/>
            <person name="Town C.D."/>
        </authorList>
    </citation>
    <scope>GENOME REANNOTATION</scope>
    <source>
        <strain evidence="1">A17</strain>
        <strain evidence="2 3">cv. Jemalong A17</strain>
    </source>
</reference>
<dbReference type="AlphaFoldDB" id="A0A072VRI2"/>
<protein>
    <submittedName>
        <fullName evidence="1 2">Uncharacterized protein</fullName>
    </submittedName>
</protein>
<organism evidence="1 3">
    <name type="scientific">Medicago truncatula</name>
    <name type="common">Barrel medic</name>
    <name type="synonym">Medicago tribuloides</name>
    <dbReference type="NCBI Taxonomy" id="3880"/>
    <lineage>
        <taxon>Eukaryota</taxon>
        <taxon>Viridiplantae</taxon>
        <taxon>Streptophyta</taxon>
        <taxon>Embryophyta</taxon>
        <taxon>Tracheophyta</taxon>
        <taxon>Spermatophyta</taxon>
        <taxon>Magnoliopsida</taxon>
        <taxon>eudicotyledons</taxon>
        <taxon>Gunneridae</taxon>
        <taxon>Pentapetalae</taxon>
        <taxon>rosids</taxon>
        <taxon>fabids</taxon>
        <taxon>Fabales</taxon>
        <taxon>Fabaceae</taxon>
        <taxon>Papilionoideae</taxon>
        <taxon>50 kb inversion clade</taxon>
        <taxon>NPAAA clade</taxon>
        <taxon>Hologalegina</taxon>
        <taxon>IRL clade</taxon>
        <taxon>Trifolieae</taxon>
        <taxon>Medicago</taxon>
    </lineage>
</organism>
<dbReference type="EMBL" id="CM001217">
    <property type="protein sequence ID" value="KEH44286.1"/>
    <property type="molecule type" value="Genomic_DNA"/>
</dbReference>
<reference evidence="1 3" key="1">
    <citation type="journal article" date="2011" name="Nature">
        <title>The Medicago genome provides insight into the evolution of rhizobial symbioses.</title>
        <authorList>
            <person name="Young N.D."/>
            <person name="Debelle F."/>
            <person name="Oldroyd G.E."/>
            <person name="Geurts R."/>
            <person name="Cannon S.B."/>
            <person name="Udvardi M.K."/>
            <person name="Benedito V.A."/>
            <person name="Mayer K.F."/>
            <person name="Gouzy J."/>
            <person name="Schoof H."/>
            <person name="Van de Peer Y."/>
            <person name="Proost S."/>
            <person name="Cook D.R."/>
            <person name="Meyers B.C."/>
            <person name="Spannagl M."/>
            <person name="Cheung F."/>
            <person name="De Mita S."/>
            <person name="Krishnakumar V."/>
            <person name="Gundlach H."/>
            <person name="Zhou S."/>
            <person name="Mudge J."/>
            <person name="Bharti A.K."/>
            <person name="Murray J.D."/>
            <person name="Naoumkina M.A."/>
            <person name="Rosen B."/>
            <person name="Silverstein K.A."/>
            <person name="Tang H."/>
            <person name="Rombauts S."/>
            <person name="Zhao P.X."/>
            <person name="Zhou P."/>
            <person name="Barbe V."/>
            <person name="Bardou P."/>
            <person name="Bechner M."/>
            <person name="Bellec A."/>
            <person name="Berger A."/>
            <person name="Berges H."/>
            <person name="Bidwell S."/>
            <person name="Bisseling T."/>
            <person name="Choisne N."/>
            <person name="Couloux A."/>
            <person name="Denny R."/>
            <person name="Deshpande S."/>
            <person name="Dai X."/>
            <person name="Doyle J.J."/>
            <person name="Dudez A.M."/>
            <person name="Farmer A.D."/>
            <person name="Fouteau S."/>
            <person name="Franken C."/>
            <person name="Gibelin C."/>
            <person name="Gish J."/>
            <person name="Goldstein S."/>
            <person name="Gonzalez A.J."/>
            <person name="Green P.J."/>
            <person name="Hallab A."/>
            <person name="Hartog M."/>
            <person name="Hua A."/>
            <person name="Humphray S.J."/>
            <person name="Jeong D.H."/>
            <person name="Jing Y."/>
            <person name="Jocker A."/>
            <person name="Kenton S.M."/>
            <person name="Kim D.J."/>
            <person name="Klee K."/>
            <person name="Lai H."/>
            <person name="Lang C."/>
            <person name="Lin S."/>
            <person name="Macmil S.L."/>
            <person name="Magdelenat G."/>
            <person name="Matthews L."/>
            <person name="McCorrison J."/>
            <person name="Monaghan E.L."/>
            <person name="Mun J.H."/>
            <person name="Najar F.Z."/>
            <person name="Nicholson C."/>
            <person name="Noirot C."/>
            <person name="O'Bleness M."/>
            <person name="Paule C.R."/>
            <person name="Poulain J."/>
            <person name="Prion F."/>
            <person name="Qin B."/>
            <person name="Qu C."/>
            <person name="Retzel E.F."/>
            <person name="Riddle C."/>
            <person name="Sallet E."/>
            <person name="Samain S."/>
            <person name="Samson N."/>
            <person name="Sanders I."/>
            <person name="Saurat O."/>
            <person name="Scarpelli C."/>
            <person name="Schiex T."/>
            <person name="Segurens B."/>
            <person name="Severin A.J."/>
            <person name="Sherrier D.J."/>
            <person name="Shi R."/>
            <person name="Sims S."/>
            <person name="Singer S.R."/>
            <person name="Sinharoy S."/>
            <person name="Sterck L."/>
            <person name="Viollet A."/>
            <person name="Wang B.B."/>
            <person name="Wang K."/>
            <person name="Wang M."/>
            <person name="Wang X."/>
            <person name="Warfsmann J."/>
            <person name="Weissenbach J."/>
            <person name="White D.D."/>
            <person name="White J.D."/>
            <person name="Wiley G.B."/>
            <person name="Wincker P."/>
            <person name="Xing Y."/>
            <person name="Yang L."/>
            <person name="Yao Z."/>
            <person name="Ying F."/>
            <person name="Zhai J."/>
            <person name="Zhou L."/>
            <person name="Zuber A."/>
            <person name="Denarie J."/>
            <person name="Dixon R.A."/>
            <person name="May G.D."/>
            <person name="Schwartz D.C."/>
            <person name="Rogers J."/>
            <person name="Quetier F."/>
            <person name="Town C.D."/>
            <person name="Roe B.A."/>
        </authorList>
    </citation>
    <scope>NUCLEOTIDE SEQUENCE [LARGE SCALE GENOMIC DNA]</scope>
    <source>
        <strain evidence="1">A17</strain>
        <strain evidence="2 3">cv. Jemalong A17</strain>
    </source>
</reference>
<proteinExistence type="predicted"/>